<evidence type="ECO:0000313" key="12">
    <source>
        <dbReference type="EMBL" id="EFJ15243.1"/>
    </source>
</evidence>
<dbReference type="OMA" id="QSKWYWI"/>
<organism evidence="13">
    <name type="scientific">Selaginella moellendorffii</name>
    <name type="common">Spikemoss</name>
    <dbReference type="NCBI Taxonomy" id="88036"/>
    <lineage>
        <taxon>Eukaryota</taxon>
        <taxon>Viridiplantae</taxon>
        <taxon>Streptophyta</taxon>
        <taxon>Embryophyta</taxon>
        <taxon>Tracheophyta</taxon>
        <taxon>Lycopodiopsida</taxon>
        <taxon>Selaginellales</taxon>
        <taxon>Selaginellaceae</taxon>
        <taxon>Selaginella</taxon>
    </lineage>
</organism>
<accession>D8SJZ1</accession>
<dbReference type="PANTHER" id="PTHR48040">
    <property type="entry name" value="PLEIOTROPIC DRUG RESISTANCE PROTEIN 1-LIKE ISOFORM X1"/>
    <property type="match status" value="1"/>
</dbReference>
<dbReference type="InterPro" id="IPR027417">
    <property type="entry name" value="P-loop_NTPase"/>
</dbReference>
<feature type="domain" description="ABC transporter" evidence="11">
    <location>
        <begin position="139"/>
        <end position="412"/>
    </location>
</feature>
<dbReference type="Pfam" id="PF00005">
    <property type="entry name" value="ABC_tran"/>
    <property type="match status" value="2"/>
</dbReference>
<evidence type="ECO:0000256" key="6">
    <source>
        <dbReference type="ARBA" id="ARBA00022741"/>
    </source>
</evidence>
<dbReference type="GO" id="GO:0016887">
    <property type="term" value="F:ATP hydrolysis activity"/>
    <property type="evidence" value="ECO:0007669"/>
    <property type="project" value="InterPro"/>
</dbReference>
<proteinExistence type="inferred from homology"/>
<dbReference type="eggNOG" id="KOG0065">
    <property type="taxonomic scope" value="Eukaryota"/>
</dbReference>
<evidence type="ECO:0000313" key="13">
    <source>
        <dbReference type="Proteomes" id="UP000001514"/>
    </source>
</evidence>
<comment type="similarity">
    <text evidence="2">Belongs to the ABC transporter superfamily. ABCG family. PDR (TC 3.A.1.205) subfamily.</text>
</comment>
<dbReference type="InParanoid" id="D8SJZ1"/>
<name>D8SJZ1_SELML</name>
<dbReference type="FunFam" id="3.40.50.300:FF:000059">
    <property type="entry name" value="ABC transporter G family member 40"/>
    <property type="match status" value="1"/>
</dbReference>
<reference evidence="12 13" key="1">
    <citation type="journal article" date="2011" name="Science">
        <title>The Selaginella genome identifies genetic changes associated with the evolution of vascular plants.</title>
        <authorList>
            <person name="Banks J.A."/>
            <person name="Nishiyama T."/>
            <person name="Hasebe M."/>
            <person name="Bowman J.L."/>
            <person name="Gribskov M."/>
            <person name="dePamphilis C."/>
            <person name="Albert V.A."/>
            <person name="Aono N."/>
            <person name="Aoyama T."/>
            <person name="Ambrose B.A."/>
            <person name="Ashton N.W."/>
            <person name="Axtell M.J."/>
            <person name="Barker E."/>
            <person name="Barker M.S."/>
            <person name="Bennetzen J.L."/>
            <person name="Bonawitz N.D."/>
            <person name="Chapple C."/>
            <person name="Cheng C."/>
            <person name="Correa L.G."/>
            <person name="Dacre M."/>
            <person name="DeBarry J."/>
            <person name="Dreyer I."/>
            <person name="Elias M."/>
            <person name="Engstrom E.M."/>
            <person name="Estelle M."/>
            <person name="Feng L."/>
            <person name="Finet C."/>
            <person name="Floyd S.K."/>
            <person name="Frommer W.B."/>
            <person name="Fujita T."/>
            <person name="Gramzow L."/>
            <person name="Gutensohn M."/>
            <person name="Harholt J."/>
            <person name="Hattori M."/>
            <person name="Heyl A."/>
            <person name="Hirai T."/>
            <person name="Hiwatashi Y."/>
            <person name="Ishikawa M."/>
            <person name="Iwata M."/>
            <person name="Karol K.G."/>
            <person name="Koehler B."/>
            <person name="Kolukisaoglu U."/>
            <person name="Kubo M."/>
            <person name="Kurata T."/>
            <person name="Lalonde S."/>
            <person name="Li K."/>
            <person name="Li Y."/>
            <person name="Litt A."/>
            <person name="Lyons E."/>
            <person name="Manning G."/>
            <person name="Maruyama T."/>
            <person name="Michael T.P."/>
            <person name="Mikami K."/>
            <person name="Miyazaki S."/>
            <person name="Morinaga S."/>
            <person name="Murata T."/>
            <person name="Mueller-Roeber B."/>
            <person name="Nelson D.R."/>
            <person name="Obara M."/>
            <person name="Oguri Y."/>
            <person name="Olmstead R.G."/>
            <person name="Onodera N."/>
            <person name="Petersen B.L."/>
            <person name="Pils B."/>
            <person name="Prigge M."/>
            <person name="Rensing S.A."/>
            <person name="Riano-Pachon D.M."/>
            <person name="Roberts A.W."/>
            <person name="Sato Y."/>
            <person name="Scheller H.V."/>
            <person name="Schulz B."/>
            <person name="Schulz C."/>
            <person name="Shakirov E.V."/>
            <person name="Shibagaki N."/>
            <person name="Shinohara N."/>
            <person name="Shippen D.E."/>
            <person name="Soerensen I."/>
            <person name="Sotooka R."/>
            <person name="Sugimoto N."/>
            <person name="Sugita M."/>
            <person name="Sumikawa N."/>
            <person name="Tanurdzic M."/>
            <person name="Theissen G."/>
            <person name="Ulvskov P."/>
            <person name="Wakazuki S."/>
            <person name="Weng J.K."/>
            <person name="Willats W.W."/>
            <person name="Wipf D."/>
            <person name="Wolf P.G."/>
            <person name="Yang L."/>
            <person name="Zimmer A.D."/>
            <person name="Zhu Q."/>
            <person name="Mitros T."/>
            <person name="Hellsten U."/>
            <person name="Loque D."/>
            <person name="Otillar R."/>
            <person name="Salamov A."/>
            <person name="Schmutz J."/>
            <person name="Shapiro H."/>
            <person name="Lindquist E."/>
            <person name="Lucas S."/>
            <person name="Rokhsar D."/>
            <person name="Grigoriev I.V."/>
        </authorList>
    </citation>
    <scope>NUCLEOTIDE SEQUENCE [LARGE SCALE GENOMIC DNA]</scope>
</reference>
<evidence type="ECO:0000256" key="8">
    <source>
        <dbReference type="ARBA" id="ARBA00022989"/>
    </source>
</evidence>
<feature type="transmembrane region" description="Helical" evidence="10">
    <location>
        <begin position="1387"/>
        <end position="1410"/>
    </location>
</feature>
<dbReference type="CDD" id="cd03232">
    <property type="entry name" value="ABCG_PDR_domain2"/>
    <property type="match status" value="1"/>
</dbReference>
<feature type="domain" description="ABC transporter" evidence="11">
    <location>
        <begin position="826"/>
        <end position="1070"/>
    </location>
</feature>
<evidence type="ECO:0000256" key="9">
    <source>
        <dbReference type="ARBA" id="ARBA00023136"/>
    </source>
</evidence>
<dbReference type="PROSITE" id="PS50893">
    <property type="entry name" value="ABC_TRANSPORTER_2"/>
    <property type="match status" value="2"/>
</dbReference>
<dbReference type="FunFam" id="3.40.50.300:FF:000179">
    <property type="entry name" value="ABC transporter G family member 34"/>
    <property type="match status" value="1"/>
</dbReference>
<evidence type="ECO:0000256" key="2">
    <source>
        <dbReference type="ARBA" id="ARBA00006012"/>
    </source>
</evidence>
<dbReference type="KEGG" id="smo:SELMODRAFT_118688"/>
<dbReference type="PANTHER" id="PTHR48040:SF60">
    <property type="entry name" value="ABC TRANSPORTER DOMAIN-CONTAINING PROTEIN"/>
    <property type="match status" value="1"/>
</dbReference>
<evidence type="ECO:0000256" key="3">
    <source>
        <dbReference type="ARBA" id="ARBA00022448"/>
    </source>
</evidence>
<dbReference type="SUPFAM" id="SSF52540">
    <property type="entry name" value="P-loop containing nucleoside triphosphate hydrolases"/>
    <property type="match status" value="2"/>
</dbReference>
<feature type="transmembrane region" description="Helical" evidence="10">
    <location>
        <begin position="1231"/>
        <end position="1247"/>
    </location>
</feature>
<feature type="transmembrane region" description="Helical" evidence="10">
    <location>
        <begin position="1193"/>
        <end position="1210"/>
    </location>
</feature>
<comment type="subcellular location">
    <subcellularLocation>
        <location evidence="1">Membrane</location>
        <topology evidence="1">Multi-pass membrane protein</topology>
    </subcellularLocation>
</comment>
<feature type="transmembrane region" description="Helical" evidence="10">
    <location>
        <begin position="583"/>
        <end position="612"/>
    </location>
</feature>
<feature type="transmembrane region" description="Helical" evidence="10">
    <location>
        <begin position="650"/>
        <end position="671"/>
    </location>
</feature>
<gene>
    <name evidence="12" type="primary">SmABCG15</name>
    <name evidence="12" type="ORF">SELMODRAFT_118688</name>
</gene>
<feature type="transmembrane region" description="Helical" evidence="10">
    <location>
        <begin position="508"/>
        <end position="527"/>
    </location>
</feature>
<evidence type="ECO:0000256" key="7">
    <source>
        <dbReference type="ARBA" id="ARBA00022840"/>
    </source>
</evidence>
<keyword evidence="7 12" id="KW-0067">ATP-binding</keyword>
<feature type="transmembrane region" description="Helical" evidence="10">
    <location>
        <begin position="1162"/>
        <end position="1181"/>
    </location>
</feature>
<dbReference type="Proteomes" id="UP000001514">
    <property type="component" value="Unassembled WGS sequence"/>
</dbReference>
<dbReference type="InterPro" id="IPR029481">
    <property type="entry name" value="ABC_trans_N"/>
</dbReference>
<dbReference type="CDD" id="cd03233">
    <property type="entry name" value="ABCG_PDR_domain1"/>
    <property type="match status" value="1"/>
</dbReference>
<dbReference type="GO" id="GO:0005524">
    <property type="term" value="F:ATP binding"/>
    <property type="evidence" value="ECO:0007669"/>
    <property type="project" value="UniProtKB-KW"/>
</dbReference>
<evidence type="ECO:0000256" key="10">
    <source>
        <dbReference type="SAM" id="Phobius"/>
    </source>
</evidence>
<dbReference type="Pfam" id="PF14510">
    <property type="entry name" value="ABC_trans_N"/>
    <property type="match status" value="1"/>
</dbReference>
<dbReference type="FunCoup" id="D8SJZ1">
    <property type="interactions" value="188"/>
</dbReference>
<dbReference type="Pfam" id="PF01061">
    <property type="entry name" value="ABC2_membrane"/>
    <property type="match status" value="2"/>
</dbReference>
<dbReference type="Pfam" id="PF19055">
    <property type="entry name" value="ABC2_membrane_7"/>
    <property type="match status" value="2"/>
</dbReference>
<dbReference type="EMBL" id="GL377624">
    <property type="protein sequence ID" value="EFJ15243.1"/>
    <property type="molecule type" value="Genomic_DNA"/>
</dbReference>
<feature type="transmembrane region" description="Helical" evidence="10">
    <location>
        <begin position="1278"/>
        <end position="1300"/>
    </location>
</feature>
<dbReference type="InterPro" id="IPR003439">
    <property type="entry name" value="ABC_transporter-like_ATP-bd"/>
</dbReference>
<keyword evidence="13" id="KW-1185">Reference proteome</keyword>
<protein>
    <submittedName>
        <fullName evidence="12">ATP-binding cassette transporter</fullName>
    </submittedName>
</protein>
<feature type="transmembrane region" description="Helical" evidence="10">
    <location>
        <begin position="624"/>
        <end position="643"/>
    </location>
</feature>
<evidence type="ECO:0000256" key="1">
    <source>
        <dbReference type="ARBA" id="ARBA00004141"/>
    </source>
</evidence>
<dbReference type="InterPro" id="IPR013525">
    <property type="entry name" value="ABC2_TM"/>
</dbReference>
<keyword evidence="4 10" id="KW-0812">Transmembrane</keyword>
<keyword evidence="8 10" id="KW-1133">Transmembrane helix</keyword>
<feature type="transmembrane region" description="Helical" evidence="10">
    <location>
        <begin position="1306"/>
        <end position="1326"/>
    </location>
</feature>
<dbReference type="Gramene" id="EFJ15243">
    <property type="protein sequence ID" value="EFJ15243"/>
    <property type="gene ID" value="SELMODRAFT_118688"/>
</dbReference>
<feature type="transmembrane region" description="Helical" evidence="10">
    <location>
        <begin position="539"/>
        <end position="562"/>
    </location>
</feature>
<evidence type="ECO:0000259" key="11">
    <source>
        <dbReference type="PROSITE" id="PS50893"/>
    </source>
</evidence>
<dbReference type="InterPro" id="IPR003593">
    <property type="entry name" value="AAA+_ATPase"/>
</dbReference>
<sequence>MSRGSSVFSIESGREYDEEDAFKWASLEKLPTYNRMRTALLPSPADDDEAGKFKHNEIDVTRLQGQERRILVQRIFRVAERDNERMLRKLRERIDLVGIQLPRIEVRFENLSLEASVHIGRRALPTLYNFTIDAIESILQILNLSFSKKKQLHILRDVSGVIKPSRMTLLLGPPSSGKTSLLLALAGRLDPSLKVRGKVTYNGHDMTEFVPHKTSAYISQHDLHTAEMTVRETLDFSGRCQGVGTRYEMLSELSRRELMMRVKPDAELDAFLKATVVEGQETNIVTDYVLKILALDLCADAMVGDNMRRGISGGQKKRLTTGEMLVGPARALFMDEISTGLDSSTTFQIVKCLRQTVHLMDATMLVSLLQPAPETFELFDDVILLSEGRIVYQGPRERVLDFFAMMGFKCPQRKGVADFLQEVTSLKDQQQYWADRTQPYQYVSVDEFAEAFSKFSVGHQLSQDLAVPFDKSSSHPGALVTYNHALSNWELLRACLSREALLMKRNSFVYIFKTFAITACIAMTVFLRTKMHHSTVGDANIYMGALFFGVLAVMFNGLAELVMTVERLPVFYKQRDLMFYPAWAYSLPYIVLRIPLSVIEPAIWVLLSYWVIGFAPEATRVLQHFIVLVFAHLMSGGLFRSLAALGRTRVVANTFGSFALLIIFVMGGFVLSRDNIPSWWTWAYWTSPMMYAQNAISVNEFEAERWQKVRPVLNSTGSIGTEILHARGLFSSSSWLWIGIGALFGFSILLNAIFVLAMTYLRAPGKPQAAVLEEETTNATISPLASGIEMSIRDAEDIESGGISKRGMVLPFQPLALSFHHVNYYVDLPSAMKQPDADTQRLQLLRDVSGSFRPGVLTALVGVSGAGKTTLMDVLAGRKTGGYIEGDIRISGYTKKQETFARVAGYCEQTDIHSPNVTVYESLVFSAWLRLPRVVDRKTREMFLEEVMELVELTPLKDALVGFPGVDGLSTEQRKRLTIAVELVANPSIIFMDEPTTGLDARAAAIVMRTVRNTVNTGRTVVCTIHQPSIDIFEAFDELLLMKYGGRIIYAGPLGQNSQKLTDYFQALEGVPRIKEGYNPATWMLEVTSATVESQIGVDFAEHYRNSSLYQRNEAMIKELSAPAPGSSDLEFSSTFARSFTEQCVACLWKQQWSYWRNPTYCAVRLFYTLACALLFGSMFWRLGSNRNNQQDILNLLGFFYAGVLGIGLNNASTVQSVVEIERVVYYREKAAGLYSAFSYVIAQVIIELPHVFLQAVLHVAITYPAVNLEWTAAKFMWNLFFVYFSFLIFTFYGMMAVAITPNEQIAAVISSAFYLVWNLFSGMVIPYKKIPVWWRWYYWANPIAWSLYGLLTSQLGDVETLIAVPGVGMQSVKSFLEDYFGFHHDFLGVVAAAHVGIVILCISVFALGIKHLNFQNR</sequence>
<dbReference type="InterPro" id="IPR034001">
    <property type="entry name" value="ABCG_PDR_1"/>
</dbReference>
<dbReference type="HOGENOM" id="CLU_000604_35_6_1"/>
<keyword evidence="6" id="KW-0547">Nucleotide-binding</keyword>
<dbReference type="Gene3D" id="3.40.50.300">
    <property type="entry name" value="P-loop containing nucleotide triphosphate hydrolases"/>
    <property type="match status" value="2"/>
</dbReference>
<evidence type="ECO:0000256" key="4">
    <source>
        <dbReference type="ARBA" id="ARBA00022692"/>
    </source>
</evidence>
<dbReference type="SMART" id="SM00382">
    <property type="entry name" value="AAA"/>
    <property type="match status" value="2"/>
</dbReference>
<keyword evidence="3" id="KW-0813">Transport</keyword>
<dbReference type="GO" id="GO:0140359">
    <property type="term" value="F:ABC-type transporter activity"/>
    <property type="evidence" value="ECO:0007669"/>
    <property type="project" value="InterPro"/>
</dbReference>
<dbReference type="GO" id="GO:0016020">
    <property type="term" value="C:membrane"/>
    <property type="evidence" value="ECO:0007669"/>
    <property type="project" value="UniProtKB-SubCell"/>
</dbReference>
<dbReference type="InterPro" id="IPR043926">
    <property type="entry name" value="ABCG_dom"/>
</dbReference>
<evidence type="ECO:0000256" key="5">
    <source>
        <dbReference type="ARBA" id="ARBA00022737"/>
    </source>
</evidence>
<keyword evidence="5" id="KW-0677">Repeat</keyword>
<keyword evidence="9 10" id="KW-0472">Membrane</keyword>
<feature type="transmembrane region" description="Helical" evidence="10">
    <location>
        <begin position="735"/>
        <end position="757"/>
    </location>
</feature>
<dbReference type="InterPro" id="IPR013581">
    <property type="entry name" value="PDR_assoc"/>
</dbReference>
<dbReference type="InterPro" id="IPR034003">
    <property type="entry name" value="ABCG_PDR_2"/>
</dbReference>
<dbReference type="Pfam" id="PF08370">
    <property type="entry name" value="PDR_assoc"/>
    <property type="match status" value="1"/>
</dbReference>